<evidence type="ECO:0000256" key="2">
    <source>
        <dbReference type="ARBA" id="ARBA00022824"/>
    </source>
</evidence>
<dbReference type="Gene3D" id="3.30.530.20">
    <property type="match status" value="1"/>
</dbReference>
<dbReference type="RefSeq" id="XP_001030954.1">
    <property type="nucleotide sequence ID" value="XM_001030954.3"/>
</dbReference>
<protein>
    <submittedName>
        <fullName evidence="7">START domain protein</fullName>
    </submittedName>
</protein>
<dbReference type="OrthoDB" id="196858at2759"/>
<evidence type="ECO:0000256" key="4">
    <source>
        <dbReference type="SAM" id="Phobius"/>
    </source>
</evidence>
<organism evidence="7 8">
    <name type="scientific">Tetrahymena thermophila (strain SB210)</name>
    <dbReference type="NCBI Taxonomy" id="312017"/>
    <lineage>
        <taxon>Eukaryota</taxon>
        <taxon>Sar</taxon>
        <taxon>Alveolata</taxon>
        <taxon>Ciliophora</taxon>
        <taxon>Intramacronucleata</taxon>
        <taxon>Oligohymenophorea</taxon>
        <taxon>Hymenostomatida</taxon>
        <taxon>Tetrahymenina</taxon>
        <taxon>Tetrahymenidae</taxon>
        <taxon>Tetrahymena</taxon>
    </lineage>
</organism>
<dbReference type="Gene3D" id="2.30.29.30">
    <property type="entry name" value="Pleckstrin-homology domain (PH domain)/Phosphotyrosine-binding domain (PTB)"/>
    <property type="match status" value="1"/>
</dbReference>
<dbReference type="CDD" id="cd00177">
    <property type="entry name" value="START"/>
    <property type="match status" value="1"/>
</dbReference>
<dbReference type="STRING" id="312017.Q22DB1"/>
<dbReference type="Pfam" id="PF00169">
    <property type="entry name" value="PH"/>
    <property type="match status" value="1"/>
</dbReference>
<dbReference type="GeneID" id="7825003"/>
<feature type="transmembrane region" description="Helical" evidence="4">
    <location>
        <begin position="290"/>
        <end position="309"/>
    </location>
</feature>
<dbReference type="InterPro" id="IPR002913">
    <property type="entry name" value="START_lipid-bd_dom"/>
</dbReference>
<feature type="domain" description="START" evidence="6">
    <location>
        <begin position="605"/>
        <end position="781"/>
    </location>
</feature>
<name>Q22DB1_TETTS</name>
<dbReference type="Proteomes" id="UP000009168">
    <property type="component" value="Unassembled WGS sequence"/>
</dbReference>
<evidence type="ECO:0000259" key="5">
    <source>
        <dbReference type="PROSITE" id="PS50003"/>
    </source>
</evidence>
<dbReference type="SMART" id="SM00234">
    <property type="entry name" value="START"/>
    <property type="match status" value="1"/>
</dbReference>
<feature type="domain" description="PH" evidence="5">
    <location>
        <begin position="8"/>
        <end position="104"/>
    </location>
</feature>
<evidence type="ECO:0000259" key="6">
    <source>
        <dbReference type="PROSITE" id="PS50848"/>
    </source>
</evidence>
<dbReference type="PROSITE" id="PS50003">
    <property type="entry name" value="PH_DOMAIN"/>
    <property type="match status" value="1"/>
</dbReference>
<dbReference type="GO" id="GO:0008289">
    <property type="term" value="F:lipid binding"/>
    <property type="evidence" value="ECO:0007669"/>
    <property type="project" value="InterPro"/>
</dbReference>
<dbReference type="InterPro" id="IPR011993">
    <property type="entry name" value="PH-like_dom_sf"/>
</dbReference>
<dbReference type="InterPro" id="IPR051213">
    <property type="entry name" value="START_lipid_transfer"/>
</dbReference>
<dbReference type="AlphaFoldDB" id="Q22DB1"/>
<dbReference type="InParanoid" id="Q22DB1"/>
<evidence type="ECO:0000313" key="7">
    <source>
        <dbReference type="EMBL" id="EAR83291.1"/>
    </source>
</evidence>
<keyword evidence="2" id="KW-0256">Endoplasmic reticulum</keyword>
<feature type="compositionally biased region" description="Polar residues" evidence="3">
    <location>
        <begin position="505"/>
        <end position="542"/>
    </location>
</feature>
<feature type="region of interest" description="Disordered" evidence="3">
    <location>
        <begin position="505"/>
        <end position="579"/>
    </location>
</feature>
<dbReference type="SUPFAM" id="SSF55961">
    <property type="entry name" value="Bet v1-like"/>
    <property type="match status" value="1"/>
</dbReference>
<dbReference type="PANTHER" id="PTHR19308">
    <property type="entry name" value="PHOSPHATIDYLCHOLINE TRANSFER PROTEIN"/>
    <property type="match status" value="1"/>
</dbReference>
<keyword evidence="4" id="KW-0472">Membrane</keyword>
<dbReference type="HOGENOM" id="CLU_358841_0_0_1"/>
<keyword evidence="4" id="KW-1133">Transmembrane helix</keyword>
<gene>
    <name evidence="7" type="ORF">TTHERM_00992920</name>
</gene>
<evidence type="ECO:0000313" key="8">
    <source>
        <dbReference type="Proteomes" id="UP000009168"/>
    </source>
</evidence>
<accession>Q22DB1</accession>
<dbReference type="eggNOG" id="KOG2761">
    <property type="taxonomic scope" value="Eukaryota"/>
</dbReference>
<dbReference type="InterPro" id="IPR001849">
    <property type="entry name" value="PH_domain"/>
</dbReference>
<reference evidence="8" key="1">
    <citation type="journal article" date="2006" name="PLoS Biol.">
        <title>Macronuclear genome sequence of the ciliate Tetrahymena thermophila, a model eukaryote.</title>
        <authorList>
            <person name="Eisen J.A."/>
            <person name="Coyne R.S."/>
            <person name="Wu M."/>
            <person name="Wu D."/>
            <person name="Thiagarajan M."/>
            <person name="Wortman J.R."/>
            <person name="Badger J.H."/>
            <person name="Ren Q."/>
            <person name="Amedeo P."/>
            <person name="Jones K.M."/>
            <person name="Tallon L.J."/>
            <person name="Delcher A.L."/>
            <person name="Salzberg S.L."/>
            <person name="Silva J.C."/>
            <person name="Haas B.J."/>
            <person name="Majoros W.H."/>
            <person name="Farzad M."/>
            <person name="Carlton J.M."/>
            <person name="Smith R.K. Jr."/>
            <person name="Garg J."/>
            <person name="Pearlman R.E."/>
            <person name="Karrer K.M."/>
            <person name="Sun L."/>
            <person name="Manning G."/>
            <person name="Elde N.C."/>
            <person name="Turkewitz A.P."/>
            <person name="Asai D.J."/>
            <person name="Wilkes D.E."/>
            <person name="Wang Y."/>
            <person name="Cai H."/>
            <person name="Collins K."/>
            <person name="Stewart B.A."/>
            <person name="Lee S.R."/>
            <person name="Wilamowska K."/>
            <person name="Weinberg Z."/>
            <person name="Ruzzo W.L."/>
            <person name="Wloga D."/>
            <person name="Gaertig J."/>
            <person name="Frankel J."/>
            <person name="Tsao C.-C."/>
            <person name="Gorovsky M.A."/>
            <person name="Keeling P.J."/>
            <person name="Waller R.F."/>
            <person name="Patron N.J."/>
            <person name="Cherry J.M."/>
            <person name="Stover N.A."/>
            <person name="Krieger C.J."/>
            <person name="del Toro C."/>
            <person name="Ryder H.F."/>
            <person name="Williamson S.C."/>
            <person name="Barbeau R.A."/>
            <person name="Hamilton E.P."/>
            <person name="Orias E."/>
        </authorList>
    </citation>
    <scope>NUCLEOTIDE SEQUENCE [LARGE SCALE GENOMIC DNA]</scope>
    <source>
        <strain evidence="8">SB210</strain>
    </source>
</reference>
<dbReference type="EMBL" id="GG662439">
    <property type="protein sequence ID" value="EAR83291.1"/>
    <property type="molecule type" value="Genomic_DNA"/>
</dbReference>
<comment type="subcellular location">
    <subcellularLocation>
        <location evidence="1">Endoplasmic reticulum</location>
    </subcellularLocation>
</comment>
<dbReference type="PANTHER" id="PTHR19308:SF56">
    <property type="entry name" value="START DOMAIN-CONTAINING PROTEIN"/>
    <property type="match status" value="1"/>
</dbReference>
<dbReference type="GO" id="GO:0005783">
    <property type="term" value="C:endoplasmic reticulum"/>
    <property type="evidence" value="ECO:0007669"/>
    <property type="project" value="UniProtKB-SubCell"/>
</dbReference>
<sequence>MRQMSVQEPEIAGYLQIKRKMFWVIRYAEIINGNFYYYYNKGDTKPRGVFALYGSKSNEMQTSDNENIIQFVTSKQQQSQRLLIRCDNNQDHRNWLIKLNFYSQNQSQNPQNLIINGRNNGNDILSSMQLQQNQQNSQNTNLYERSDIDSVVSSSTNLKLNNGNQRQNDRIRGDQLINDSQNIKFVYIQNDTCKSNPYIFDNEFLTNKQGGSGSNIALEKNLQTALDNFKDCKILSDIDKNIRLYCSESAVNSICKQQYSKNNSSSSPNDQERFFTQLMNQYFDSPQMKMLLTFVTVIISLLVYQSLQILDTKNLIITILVMINFILVPLFARKLNEMTYQSQKKKMKQIKQGCIAEYFFPHNPNEILFVLTKNFEKRKEWQMNVQKCELKPLSNSNEYITTFYRRDPEVFIQNVIRDKDVVYLTEESTTHNFLRIFQIPCNSQIEDGTNVKYYFYSPYTKISDMNNNPNSPLLLYGINFYLKQLKRNPFSPLFAYYSQSLGFGTQRDNSQQQPVEIEQPKSNTQENKIVQNKNVNIASQSGQENKKVQKEEQQDEEESKVDAPQNSNQEPQLLEGEAGQKYNKKIKELIDLMKNIAPLDPKNKWKDNDIKAEYQTHTKIDEETGNVMSRGEVKIMKSAQEIVDFIQDASKRKSWDEMFKEGKEVQALSENCRIEHNVFKGIFPVSDRDFCLLQISLKIGDIHYLLATSVDHPSVPEVSKPVRATLKIGGWLVEPISPTQSKCIYITCSNLNGSIAQSIKDMVAKKQSMNSVKLKKSIEKK</sequence>
<evidence type="ECO:0000256" key="3">
    <source>
        <dbReference type="SAM" id="MobiDB-lite"/>
    </source>
</evidence>
<dbReference type="InterPro" id="IPR023393">
    <property type="entry name" value="START-like_dom_sf"/>
</dbReference>
<dbReference type="SUPFAM" id="SSF50729">
    <property type="entry name" value="PH domain-like"/>
    <property type="match status" value="1"/>
</dbReference>
<dbReference type="KEGG" id="tet:TTHERM_00992920"/>
<dbReference type="PROSITE" id="PS50848">
    <property type="entry name" value="START"/>
    <property type="match status" value="1"/>
</dbReference>
<proteinExistence type="predicted"/>
<keyword evidence="4" id="KW-0812">Transmembrane</keyword>
<dbReference type="Pfam" id="PF01852">
    <property type="entry name" value="START"/>
    <property type="match status" value="1"/>
</dbReference>
<feature type="transmembrane region" description="Helical" evidence="4">
    <location>
        <begin position="315"/>
        <end position="332"/>
    </location>
</feature>
<keyword evidence="8" id="KW-1185">Reference proteome</keyword>
<evidence type="ECO:0000256" key="1">
    <source>
        <dbReference type="ARBA" id="ARBA00004240"/>
    </source>
</evidence>